<proteinExistence type="inferred from homology"/>
<comment type="caution">
    <text evidence="4">The sequence shown here is derived from an EMBL/GenBank/DDBJ whole genome shotgun (WGS) entry which is preliminary data.</text>
</comment>
<keyword evidence="2" id="KW-0808">Transferase</keyword>
<name>A0ABW5Y7L8_9SPHI</name>
<dbReference type="Pfam" id="PF04041">
    <property type="entry name" value="Glyco_hydro_130"/>
    <property type="match status" value="1"/>
</dbReference>
<dbReference type="InterPro" id="IPR023296">
    <property type="entry name" value="Glyco_hydro_beta-prop_sf"/>
</dbReference>
<dbReference type="SUPFAM" id="SSF75005">
    <property type="entry name" value="Arabinanase/levansucrase/invertase"/>
    <property type="match status" value="1"/>
</dbReference>
<keyword evidence="5" id="KW-1185">Reference proteome</keyword>
<dbReference type="PANTHER" id="PTHR34106:SF5">
    <property type="entry name" value="GLYCOSIDASE"/>
    <property type="match status" value="1"/>
</dbReference>
<sequence>MLTVKKEGVLLSTTNLDFENEGVLNPAVVREGGISHLLYRAVSKGNFSSIGYAKLDGPIKVIDRMISPLLSPEHNYEKHGMEDPRMVRIDDTYYLTYVAFDGNDALGAVATSADLVHFEKKGIIVPQLTCSQFDAIAKANNADIIGRYREDYNSPDTILMDKDVVFFPRRLNGKLMFMQRIKPDIQLVAVDSLDDLTDDFWEAYVTNLKDNVMLVSKNLHELAYVGAGCPPVETEHGWLIIYHGVEHFDNGYHYSACAALMDLDDPRKEVARLPYPLFRPDQPFEMAGDVDNVCFPTGTALFDDTLYIYYGAGDDVIAVASLSLKELVAELLNFKVVQSMA</sequence>
<dbReference type="CDD" id="cd18614">
    <property type="entry name" value="GH130"/>
    <property type="match status" value="1"/>
</dbReference>
<comment type="similarity">
    <text evidence="3">Belongs to the glycosyl hydrolase 130 family.</text>
</comment>
<dbReference type="PANTHER" id="PTHR34106">
    <property type="entry name" value="GLYCOSIDASE"/>
    <property type="match status" value="1"/>
</dbReference>
<evidence type="ECO:0000256" key="2">
    <source>
        <dbReference type="ARBA" id="ARBA00022679"/>
    </source>
</evidence>
<evidence type="ECO:0000313" key="4">
    <source>
        <dbReference type="EMBL" id="MFD2871285.1"/>
    </source>
</evidence>
<protein>
    <recommendedName>
        <fullName evidence="6">Pesticidal protein Cry7Aa</fullName>
    </recommendedName>
</protein>
<evidence type="ECO:0008006" key="6">
    <source>
        <dbReference type="Google" id="ProtNLM"/>
    </source>
</evidence>
<dbReference type="EMBL" id="JBHUPD010000001">
    <property type="protein sequence ID" value="MFD2871285.1"/>
    <property type="molecule type" value="Genomic_DNA"/>
</dbReference>
<accession>A0ABW5Y7L8</accession>
<evidence type="ECO:0000256" key="1">
    <source>
        <dbReference type="ARBA" id="ARBA00022676"/>
    </source>
</evidence>
<reference evidence="5" key="1">
    <citation type="journal article" date="2019" name="Int. J. Syst. Evol. Microbiol.">
        <title>The Global Catalogue of Microorganisms (GCM) 10K type strain sequencing project: providing services to taxonomists for standard genome sequencing and annotation.</title>
        <authorList>
            <consortium name="The Broad Institute Genomics Platform"/>
            <consortium name="The Broad Institute Genome Sequencing Center for Infectious Disease"/>
            <person name="Wu L."/>
            <person name="Ma J."/>
        </authorList>
    </citation>
    <scope>NUCLEOTIDE SEQUENCE [LARGE SCALE GENOMIC DNA]</scope>
    <source>
        <strain evidence="5">KCTC 22437</strain>
    </source>
</reference>
<dbReference type="RefSeq" id="WP_377181822.1">
    <property type="nucleotide sequence ID" value="NZ_JBHUPD010000001.1"/>
</dbReference>
<dbReference type="Gene3D" id="2.115.10.20">
    <property type="entry name" value="Glycosyl hydrolase domain, family 43"/>
    <property type="match status" value="1"/>
</dbReference>
<evidence type="ECO:0000256" key="3">
    <source>
        <dbReference type="ARBA" id="ARBA00024356"/>
    </source>
</evidence>
<dbReference type="InterPro" id="IPR007184">
    <property type="entry name" value="Mannoside_phosphorylase"/>
</dbReference>
<gene>
    <name evidence="4" type="ORF">ACFS5N_02320</name>
</gene>
<organism evidence="4 5">
    <name type="scientific">Mucilaginibacter ximonensis</name>
    <dbReference type="NCBI Taxonomy" id="538021"/>
    <lineage>
        <taxon>Bacteria</taxon>
        <taxon>Pseudomonadati</taxon>
        <taxon>Bacteroidota</taxon>
        <taxon>Sphingobacteriia</taxon>
        <taxon>Sphingobacteriales</taxon>
        <taxon>Sphingobacteriaceae</taxon>
        <taxon>Mucilaginibacter</taxon>
    </lineage>
</organism>
<keyword evidence="1" id="KW-0328">Glycosyltransferase</keyword>
<dbReference type="Proteomes" id="UP001597557">
    <property type="component" value="Unassembled WGS sequence"/>
</dbReference>
<evidence type="ECO:0000313" key="5">
    <source>
        <dbReference type="Proteomes" id="UP001597557"/>
    </source>
</evidence>